<keyword evidence="1" id="KW-0472">Membrane</keyword>
<gene>
    <name evidence="2" type="ORF">NTJ_11662</name>
</gene>
<dbReference type="EMBL" id="AP028917">
    <property type="protein sequence ID" value="BES98848.1"/>
    <property type="molecule type" value="Genomic_DNA"/>
</dbReference>
<dbReference type="PANTHER" id="PTHR13304">
    <property type="entry name" value="GLYCOSYLPHOSPHATIDYLINOSITOL ANCHOR ATTACHMENT 1 PROTEIN"/>
    <property type="match status" value="1"/>
</dbReference>
<feature type="transmembrane region" description="Helical" evidence="1">
    <location>
        <begin position="577"/>
        <end position="602"/>
    </location>
</feature>
<reference evidence="2 3" key="1">
    <citation type="submission" date="2023-09" db="EMBL/GenBank/DDBJ databases">
        <title>Nesidiocoris tenuis whole genome shotgun sequence.</title>
        <authorList>
            <person name="Shibata T."/>
            <person name="Shimoda M."/>
            <person name="Kobayashi T."/>
            <person name="Uehara T."/>
        </authorList>
    </citation>
    <scope>NUCLEOTIDE SEQUENCE [LARGE SCALE GENOMIC DNA]</scope>
    <source>
        <strain evidence="2 3">Japan</strain>
    </source>
</reference>
<feature type="transmembrane region" description="Helical" evidence="1">
    <location>
        <begin position="444"/>
        <end position="469"/>
    </location>
</feature>
<dbReference type="Proteomes" id="UP001307889">
    <property type="component" value="Chromosome 9"/>
</dbReference>
<dbReference type="PIRSF" id="PIRSF036762">
    <property type="entry name" value="GAA1"/>
    <property type="match status" value="1"/>
</dbReference>
<organism evidence="2 3">
    <name type="scientific">Nesidiocoris tenuis</name>
    <dbReference type="NCBI Taxonomy" id="355587"/>
    <lineage>
        <taxon>Eukaryota</taxon>
        <taxon>Metazoa</taxon>
        <taxon>Ecdysozoa</taxon>
        <taxon>Arthropoda</taxon>
        <taxon>Hexapoda</taxon>
        <taxon>Insecta</taxon>
        <taxon>Pterygota</taxon>
        <taxon>Neoptera</taxon>
        <taxon>Paraneoptera</taxon>
        <taxon>Hemiptera</taxon>
        <taxon>Heteroptera</taxon>
        <taxon>Panheteroptera</taxon>
        <taxon>Cimicomorpha</taxon>
        <taxon>Miridae</taxon>
        <taxon>Dicyphina</taxon>
        <taxon>Nesidiocoris</taxon>
    </lineage>
</organism>
<feature type="transmembrane region" description="Helical" evidence="1">
    <location>
        <begin position="373"/>
        <end position="392"/>
    </location>
</feature>
<dbReference type="InterPro" id="IPR007246">
    <property type="entry name" value="Gaa1"/>
</dbReference>
<keyword evidence="3" id="KW-1185">Reference proteome</keyword>
<evidence type="ECO:0000313" key="3">
    <source>
        <dbReference type="Proteomes" id="UP001307889"/>
    </source>
</evidence>
<name>A0ABN7B383_9HEMI</name>
<feature type="transmembrane region" description="Helical" evidence="1">
    <location>
        <begin position="489"/>
        <end position="520"/>
    </location>
</feature>
<dbReference type="Pfam" id="PF04114">
    <property type="entry name" value="Gaa1"/>
    <property type="match status" value="1"/>
</dbReference>
<evidence type="ECO:0000256" key="1">
    <source>
        <dbReference type="SAM" id="Phobius"/>
    </source>
</evidence>
<evidence type="ECO:0000313" key="2">
    <source>
        <dbReference type="EMBL" id="BES98848.1"/>
    </source>
</evidence>
<feature type="transmembrane region" description="Helical" evidence="1">
    <location>
        <begin position="532"/>
        <end position="555"/>
    </location>
</feature>
<dbReference type="PANTHER" id="PTHR13304:SF0">
    <property type="entry name" value="GLYCOSYLPHOSPHATIDYLINOSITOL ANCHOR ATTACHMENT 1 PROTEIN"/>
    <property type="match status" value="1"/>
</dbReference>
<protein>
    <submittedName>
        <fullName evidence="2">Gaa1-like, GPI transamidase component</fullName>
    </submittedName>
</protein>
<sequence length="615" mass="67863">MGLLTDPAGLRGRQVLVNNHGLICGVLYFASLVWFCLLASDQVNSATYLSENALLPGLVVLSSDVTTDTKNYLKELDVVMKESNRIPTAWIRGKFTQMSIESYVHNFTLNYPLGRGQRFEGKNVYGIIRGGGSSTEAIVLSVPFRGDDSGFPSTTASLALLLAITKYFREQKYWAKDLIMLITEHEQLGMQAWLEAYHGVTCGTKGVLEAGDLPARGGSIQAALNLELHSTKMKYIDVKILGLNGQLPNLDLVNLVHRICSKERSRHSFGNLEKVHNLPPNEQYFHSLYTMTFMVLGQATGVPDGNHGLFHRFGIEAVTMEGHEADGNGQHITLHHVGRVVEGVFRSVNNLLERFHQSYFFYLMTDTDRFVSIGYYIPCVGMMVGALLIRAFSLHVSLRGQIDDSINSKNDYNTGGVFITGLLCFLTGLVVFQIPIISTKILPVYFNFSTAKSVLTGFVGISIAALIMVEILTKVLGPREWTLLSIASLLYLGTMILAVAMSNFSLAFLSSIFIVPMALLVGSKLPRFVRTLICLLCQPLLLLTIVISISTYIHFGDLDRAVQTLAETLVLTSVDTLVYGATSQVIPILAYTPGWLMVYVLCRAKHVTTAKPKKD</sequence>
<proteinExistence type="predicted"/>
<feature type="transmembrane region" description="Helical" evidence="1">
    <location>
        <begin position="412"/>
        <end position="432"/>
    </location>
</feature>
<keyword evidence="1" id="KW-1133">Transmembrane helix</keyword>
<accession>A0ABN7B383</accession>
<dbReference type="Gene3D" id="3.40.630.10">
    <property type="entry name" value="Zn peptidases"/>
    <property type="match status" value="1"/>
</dbReference>
<keyword evidence="1" id="KW-0812">Transmembrane</keyword>